<evidence type="ECO:0000313" key="7">
    <source>
        <dbReference type="Proteomes" id="UP000887569"/>
    </source>
</evidence>
<name>A0A914ZIT3_PARUN</name>
<evidence type="ECO:0000256" key="1">
    <source>
        <dbReference type="ARBA" id="ARBA00004141"/>
    </source>
</evidence>
<evidence type="ECO:0000256" key="6">
    <source>
        <dbReference type="SAM" id="Phobius"/>
    </source>
</evidence>
<keyword evidence="3 6" id="KW-1133">Transmembrane helix</keyword>
<dbReference type="Proteomes" id="UP000887569">
    <property type="component" value="Unplaced"/>
</dbReference>
<feature type="transmembrane region" description="Helical" evidence="6">
    <location>
        <begin position="509"/>
        <end position="529"/>
    </location>
</feature>
<feature type="transmembrane region" description="Helical" evidence="6">
    <location>
        <begin position="477"/>
        <end position="497"/>
    </location>
</feature>
<dbReference type="GO" id="GO:0022857">
    <property type="term" value="F:transmembrane transporter activity"/>
    <property type="evidence" value="ECO:0007669"/>
    <property type="project" value="TreeGrafter"/>
</dbReference>
<comment type="subcellular location">
    <subcellularLocation>
        <location evidence="1">Membrane</location>
        <topology evidence="1">Multi-pass membrane protein</topology>
    </subcellularLocation>
</comment>
<evidence type="ECO:0000256" key="4">
    <source>
        <dbReference type="ARBA" id="ARBA00023136"/>
    </source>
</evidence>
<dbReference type="SUPFAM" id="SSF103473">
    <property type="entry name" value="MFS general substrate transporter"/>
    <property type="match status" value="1"/>
</dbReference>
<reference evidence="8" key="1">
    <citation type="submission" date="2022-11" db="UniProtKB">
        <authorList>
            <consortium name="WormBaseParasite"/>
        </authorList>
    </citation>
    <scope>IDENTIFICATION</scope>
</reference>
<feature type="transmembrane region" description="Helical" evidence="6">
    <location>
        <begin position="349"/>
        <end position="365"/>
    </location>
</feature>
<keyword evidence="2 6" id="KW-0812">Transmembrane</keyword>
<protein>
    <submittedName>
        <fullName evidence="8">Proton-coupled folate transporter</fullName>
    </submittedName>
</protein>
<dbReference type="WBParaSite" id="PgB05_g047_t02">
    <property type="protein sequence ID" value="PgB05_g047_t02"/>
    <property type="gene ID" value="PgB05_g047"/>
</dbReference>
<dbReference type="PANTHER" id="PTHR23507">
    <property type="entry name" value="ZGC:174356"/>
    <property type="match status" value="1"/>
</dbReference>
<feature type="compositionally biased region" description="Polar residues" evidence="5">
    <location>
        <begin position="559"/>
        <end position="568"/>
    </location>
</feature>
<feature type="transmembrane region" description="Helical" evidence="6">
    <location>
        <begin position="155"/>
        <end position="178"/>
    </location>
</feature>
<evidence type="ECO:0000256" key="3">
    <source>
        <dbReference type="ARBA" id="ARBA00022989"/>
    </source>
</evidence>
<evidence type="ECO:0000313" key="8">
    <source>
        <dbReference type="WBParaSite" id="PgB05_g047_t02"/>
    </source>
</evidence>
<accession>A0A914ZIT3</accession>
<evidence type="ECO:0000256" key="5">
    <source>
        <dbReference type="SAM" id="MobiDB-lite"/>
    </source>
</evidence>
<feature type="transmembrane region" description="Helical" evidence="6">
    <location>
        <begin position="184"/>
        <end position="208"/>
    </location>
</feature>
<dbReference type="GO" id="GO:0016020">
    <property type="term" value="C:membrane"/>
    <property type="evidence" value="ECO:0007669"/>
    <property type="project" value="UniProtKB-SubCell"/>
</dbReference>
<proteinExistence type="predicted"/>
<keyword evidence="4 6" id="KW-0472">Membrane</keyword>
<dbReference type="InterPro" id="IPR036259">
    <property type="entry name" value="MFS_trans_sf"/>
</dbReference>
<feature type="transmembrane region" description="Helical" evidence="6">
    <location>
        <begin position="53"/>
        <end position="75"/>
    </location>
</feature>
<feature type="transmembrane region" description="Helical" evidence="6">
    <location>
        <begin position="385"/>
        <end position="407"/>
    </location>
</feature>
<dbReference type="Gene3D" id="1.20.1250.20">
    <property type="entry name" value="MFS general substrate transporter like domains"/>
    <property type="match status" value="1"/>
</dbReference>
<feature type="transmembrane region" description="Helical" evidence="6">
    <location>
        <begin position="229"/>
        <end position="250"/>
    </location>
</feature>
<dbReference type="AlphaFoldDB" id="A0A914ZIT3"/>
<feature type="region of interest" description="Disordered" evidence="5">
    <location>
        <begin position="545"/>
        <end position="568"/>
    </location>
</feature>
<feature type="transmembrane region" description="Helical" evidence="6">
    <location>
        <begin position="262"/>
        <end position="283"/>
    </location>
</feature>
<sequence>MLIKFPPRHRQLHQPTFARETSDPAVNDESCCFGSNKPKNLCQRNCRVNVEPVIFLFAIAFGLITTVQPLFLYWARCIEIFTHYKNFTALSVHNVSDLCAHLSYENNTVYEDIVEKDISTTKIFLQIANGVPTLLTVPIIGAWSDGSGGRRRPLLLSLFGLFIYTLLQLGSTLSYKWIGVYHVLYVAEIFIGFTGGIASLFMTSFAIVTDDCRHEMLPGMSSVPLRIGITSALQSVGLVVGNLIASFFAVSPLISVREHENGYIRAVAVEFVLAFIAMFYAFVCVRETHRNLPPQFRGRESVSHQTICASSLGETPAGTGSRSCRKFMKSFVYDIVEVLVEPRPGWTRFCLNISICFFFVDLLAADNQLLLLLVKRYPFDWSDTMFTYFSLLKNVASSLGMILFPIVISKTSCLGKDSLLIMVGVLASCVQSTLFSFANNSALIFIAGGFSFLAGAIAPAYRSFLPRMVAKEETARLFTAFSIVLIFCPILSAVLFNNTFNATMDAWPGFAFLVGASFQMIVFIGQIVIHRLMWPMWSSEHEQRVQRLETNEADDELSDGQQSPVASDIDATTSTVSRSLSNVSIHCANNSPETSDDMNRRLLV</sequence>
<dbReference type="PANTHER" id="PTHR23507:SF6">
    <property type="entry name" value="PROTON-COUPLED FOLATE TRANSPORTER"/>
    <property type="match status" value="1"/>
</dbReference>
<feature type="transmembrane region" description="Helical" evidence="6">
    <location>
        <begin position="123"/>
        <end position="143"/>
    </location>
</feature>
<organism evidence="7 8">
    <name type="scientific">Parascaris univalens</name>
    <name type="common">Nematode worm</name>
    <dbReference type="NCBI Taxonomy" id="6257"/>
    <lineage>
        <taxon>Eukaryota</taxon>
        <taxon>Metazoa</taxon>
        <taxon>Ecdysozoa</taxon>
        <taxon>Nematoda</taxon>
        <taxon>Chromadorea</taxon>
        <taxon>Rhabditida</taxon>
        <taxon>Spirurina</taxon>
        <taxon>Ascaridomorpha</taxon>
        <taxon>Ascaridoidea</taxon>
        <taxon>Ascarididae</taxon>
        <taxon>Parascaris</taxon>
    </lineage>
</organism>
<feature type="transmembrane region" description="Helical" evidence="6">
    <location>
        <begin position="419"/>
        <end position="438"/>
    </location>
</feature>
<keyword evidence="7" id="KW-1185">Reference proteome</keyword>
<feature type="transmembrane region" description="Helical" evidence="6">
    <location>
        <begin position="444"/>
        <end position="465"/>
    </location>
</feature>
<evidence type="ECO:0000256" key="2">
    <source>
        <dbReference type="ARBA" id="ARBA00022692"/>
    </source>
</evidence>